<dbReference type="RefSeq" id="WP_170226783.1">
    <property type="nucleotide sequence ID" value="NZ_VKKU01000001.1"/>
</dbReference>
<dbReference type="EMBL" id="VKKU01000001">
    <property type="protein sequence ID" value="TSB04575.1"/>
    <property type="molecule type" value="Genomic_DNA"/>
</dbReference>
<evidence type="ECO:0000313" key="1">
    <source>
        <dbReference type="EMBL" id="TSB04575.1"/>
    </source>
</evidence>
<name>A0A553WIP0_9SPHN</name>
<dbReference type="Proteomes" id="UP000320160">
    <property type="component" value="Unassembled WGS sequence"/>
</dbReference>
<protein>
    <submittedName>
        <fullName evidence="1">Uncharacterized protein</fullName>
    </submittedName>
</protein>
<accession>A0A553WIP0</accession>
<comment type="caution">
    <text evidence="1">The sequence shown here is derived from an EMBL/GenBank/DDBJ whole genome shotgun (WGS) entry which is preliminary data.</text>
</comment>
<reference evidence="1 2" key="1">
    <citation type="submission" date="2019-07" db="EMBL/GenBank/DDBJ databases">
        <authorList>
            <person name="Park M."/>
        </authorList>
    </citation>
    <scope>NUCLEOTIDE SEQUENCE [LARGE SCALE GENOMIC DNA]</scope>
    <source>
        <strain evidence="1 2">KCTC32445</strain>
    </source>
</reference>
<evidence type="ECO:0000313" key="2">
    <source>
        <dbReference type="Proteomes" id="UP000320160"/>
    </source>
</evidence>
<gene>
    <name evidence="1" type="ORF">FOM92_03935</name>
</gene>
<proteinExistence type="predicted"/>
<organism evidence="1 2">
    <name type="scientific">Sphingorhabdus contaminans</name>
    <dbReference type="NCBI Taxonomy" id="1343899"/>
    <lineage>
        <taxon>Bacteria</taxon>
        <taxon>Pseudomonadati</taxon>
        <taxon>Pseudomonadota</taxon>
        <taxon>Alphaproteobacteria</taxon>
        <taxon>Sphingomonadales</taxon>
        <taxon>Sphingomonadaceae</taxon>
        <taxon>Sphingorhabdus</taxon>
    </lineage>
</organism>
<dbReference type="AlphaFoldDB" id="A0A553WIP0"/>
<keyword evidence="2" id="KW-1185">Reference proteome</keyword>
<sequence>MSREQESVELLCREILQKSTGGRVKCAQPLLWKWTNNPMPLQLLAGDHEFKIGQPIHPFMIANAARRAGESGQVYPIYLIGDGQPSLPSYSIEQADAWLRGEISK</sequence>